<feature type="domain" description="DUF2157" evidence="2">
    <location>
        <begin position="14"/>
        <end position="151"/>
    </location>
</feature>
<reference evidence="3" key="1">
    <citation type="journal article" date="2014" name="Int. J. Syst. Evol. Microbiol.">
        <title>Complete genome sequence of Corynebacterium casei LMG S-19264T (=DSM 44701T), isolated from a smear-ripened cheese.</title>
        <authorList>
            <consortium name="US DOE Joint Genome Institute (JGI-PGF)"/>
            <person name="Walter F."/>
            <person name="Albersmeier A."/>
            <person name="Kalinowski J."/>
            <person name="Ruckert C."/>
        </authorList>
    </citation>
    <scope>NUCLEOTIDE SEQUENCE</scope>
    <source>
        <strain evidence="3">KCTC 42097</strain>
    </source>
</reference>
<keyword evidence="1" id="KW-0472">Membrane</keyword>
<feature type="transmembrane region" description="Helical" evidence="1">
    <location>
        <begin position="154"/>
        <end position="172"/>
    </location>
</feature>
<sequence>MNLRFYTSVHAHIDRWEKKNLIDAGMARALREEAQEQKSFGLGALLASLGGVLISAAIITLIAANWEAIPRLMRVGLILSLIWGGYLGGAWLQNKGSKPLAEVFYLVAGVSFGAGIALIGQMYHISGDTISAILIWFSGVFVSSLILRSSLQAGAASAIAAFYLYTAVLDSNLAGNNYIWITPLLIALCGFAGWWAGSRLAAHLAFLLGICYFLVLYFDLDRVSVLFVSGALGLVFYLADAFFPAIVERRTRFSEPIGAYGLFLLLASIGTLQFENLIERNDSLMIFGIAIIAIAVGAIVLSGMRNAFARRVAYLAFSIEVLILALETIGTLLSTSGLFFGLGIIVLALGALVLRLEKRLAKPAAGDAA</sequence>
<keyword evidence="4" id="KW-1185">Reference proteome</keyword>
<keyword evidence="1" id="KW-1133">Transmembrane helix</keyword>
<evidence type="ECO:0000313" key="4">
    <source>
        <dbReference type="Proteomes" id="UP000641137"/>
    </source>
</evidence>
<proteinExistence type="predicted"/>
<feature type="transmembrane region" description="Helical" evidence="1">
    <location>
        <begin position="224"/>
        <end position="247"/>
    </location>
</feature>
<evidence type="ECO:0000256" key="1">
    <source>
        <dbReference type="SAM" id="Phobius"/>
    </source>
</evidence>
<evidence type="ECO:0000259" key="2">
    <source>
        <dbReference type="Pfam" id="PF09925"/>
    </source>
</evidence>
<feature type="transmembrane region" description="Helical" evidence="1">
    <location>
        <begin position="104"/>
        <end position="123"/>
    </location>
</feature>
<feature type="transmembrane region" description="Helical" evidence="1">
    <location>
        <begin position="200"/>
        <end position="218"/>
    </location>
</feature>
<reference evidence="3" key="2">
    <citation type="submission" date="2020-09" db="EMBL/GenBank/DDBJ databases">
        <authorList>
            <person name="Sun Q."/>
            <person name="Kim S."/>
        </authorList>
    </citation>
    <scope>NUCLEOTIDE SEQUENCE</scope>
    <source>
        <strain evidence="3">KCTC 42097</strain>
    </source>
</reference>
<name>A0A8J3DGF7_9HYPH</name>
<comment type="caution">
    <text evidence="3">The sequence shown here is derived from an EMBL/GenBank/DDBJ whole genome shotgun (WGS) entry which is preliminary data.</text>
</comment>
<feature type="transmembrane region" description="Helical" evidence="1">
    <location>
        <begin position="40"/>
        <end position="66"/>
    </location>
</feature>
<accession>A0A8J3DGF7</accession>
<feature type="transmembrane region" description="Helical" evidence="1">
    <location>
        <begin position="259"/>
        <end position="278"/>
    </location>
</feature>
<evidence type="ECO:0000313" key="3">
    <source>
        <dbReference type="EMBL" id="GHC67577.1"/>
    </source>
</evidence>
<dbReference type="Pfam" id="PF09925">
    <property type="entry name" value="DUF2157"/>
    <property type="match status" value="1"/>
</dbReference>
<gene>
    <name evidence="3" type="ORF">GCM10010136_11740</name>
</gene>
<organism evidence="3 4">
    <name type="scientific">Limoniibacter endophyticus</name>
    <dbReference type="NCBI Taxonomy" id="1565040"/>
    <lineage>
        <taxon>Bacteria</taxon>
        <taxon>Pseudomonadati</taxon>
        <taxon>Pseudomonadota</taxon>
        <taxon>Alphaproteobacteria</taxon>
        <taxon>Hyphomicrobiales</taxon>
        <taxon>Bartonellaceae</taxon>
        <taxon>Limoniibacter</taxon>
    </lineage>
</organism>
<dbReference type="Proteomes" id="UP000641137">
    <property type="component" value="Unassembled WGS sequence"/>
</dbReference>
<protein>
    <recommendedName>
        <fullName evidence="2">DUF2157 domain-containing protein</fullName>
    </recommendedName>
</protein>
<feature type="transmembrane region" description="Helical" evidence="1">
    <location>
        <begin position="284"/>
        <end position="301"/>
    </location>
</feature>
<dbReference type="AlphaFoldDB" id="A0A8J3DGF7"/>
<feature type="transmembrane region" description="Helical" evidence="1">
    <location>
        <begin position="178"/>
        <end position="195"/>
    </location>
</feature>
<dbReference type="RefSeq" id="WP_189488860.1">
    <property type="nucleotide sequence ID" value="NZ_BMZO01000003.1"/>
</dbReference>
<feature type="transmembrane region" description="Helical" evidence="1">
    <location>
        <begin position="338"/>
        <end position="356"/>
    </location>
</feature>
<feature type="transmembrane region" description="Helical" evidence="1">
    <location>
        <begin position="72"/>
        <end position="92"/>
    </location>
</feature>
<keyword evidence="1" id="KW-0812">Transmembrane</keyword>
<dbReference type="EMBL" id="BMZO01000003">
    <property type="protein sequence ID" value="GHC67577.1"/>
    <property type="molecule type" value="Genomic_DNA"/>
</dbReference>
<dbReference type="InterPro" id="IPR018677">
    <property type="entry name" value="DUF2157"/>
</dbReference>